<feature type="transmembrane region" description="Helical" evidence="5">
    <location>
        <begin position="112"/>
        <end position="130"/>
    </location>
</feature>
<proteinExistence type="predicted"/>
<evidence type="ECO:0000256" key="2">
    <source>
        <dbReference type="ARBA" id="ARBA00022692"/>
    </source>
</evidence>
<keyword evidence="4 5" id="KW-0472">Membrane</keyword>
<dbReference type="Proteomes" id="UP000689195">
    <property type="component" value="Unassembled WGS sequence"/>
</dbReference>
<comment type="caution">
    <text evidence="6">The sequence shown here is derived from an EMBL/GenBank/DDBJ whole genome shotgun (WGS) entry which is preliminary data.</text>
</comment>
<comment type="subcellular location">
    <subcellularLocation>
        <location evidence="1">Membrane</location>
        <topology evidence="1">Multi-pass membrane protein</topology>
    </subcellularLocation>
</comment>
<dbReference type="PANTHER" id="PTHR10924">
    <property type="entry name" value="MAJOR FACILITATOR SUPERFAMILY PROTEIN-RELATED"/>
    <property type="match status" value="1"/>
</dbReference>
<evidence type="ECO:0000256" key="4">
    <source>
        <dbReference type="ARBA" id="ARBA00023136"/>
    </source>
</evidence>
<evidence type="ECO:0000313" key="7">
    <source>
        <dbReference type="Proteomes" id="UP000689195"/>
    </source>
</evidence>
<dbReference type="GO" id="GO:0016020">
    <property type="term" value="C:membrane"/>
    <property type="evidence" value="ECO:0007669"/>
    <property type="project" value="UniProtKB-SubCell"/>
</dbReference>
<evidence type="ECO:0000256" key="3">
    <source>
        <dbReference type="ARBA" id="ARBA00022989"/>
    </source>
</evidence>
<dbReference type="InterPro" id="IPR049680">
    <property type="entry name" value="FLVCR1-2_SLC49-like"/>
</dbReference>
<protein>
    <submittedName>
        <fullName evidence="6">Uncharacterized protein</fullName>
    </submittedName>
</protein>
<evidence type="ECO:0000313" key="6">
    <source>
        <dbReference type="EMBL" id="CAD8134606.1"/>
    </source>
</evidence>
<evidence type="ECO:0000256" key="1">
    <source>
        <dbReference type="ARBA" id="ARBA00004141"/>
    </source>
</evidence>
<name>A0A8S1S328_9CILI</name>
<feature type="transmembrane region" description="Helical" evidence="5">
    <location>
        <begin position="46"/>
        <end position="65"/>
    </location>
</feature>
<sequence>MILLCVPPILFSLSKPIIPPSYSASDECVREDYHQANVIVANNPDFILLTISFAFILGTITLFTLQMEYLISPFDYSLKDQSNLVFVGVIAGLIGDICVGTAIKRSQSYKKLLRICNILVTVLFGILILALHVNKIFFFIVYFLLCGSSAVMALTFEFSCELCLPLSENTTIAMLGFFGNLLNFLQGIPEILILKVSILLNQETINYVQLWL</sequence>
<keyword evidence="7" id="KW-1185">Reference proteome</keyword>
<feature type="transmembrane region" description="Helical" evidence="5">
    <location>
        <begin position="85"/>
        <end position="103"/>
    </location>
</feature>
<keyword evidence="3 5" id="KW-1133">Transmembrane helix</keyword>
<feature type="transmembrane region" description="Helical" evidence="5">
    <location>
        <begin position="136"/>
        <end position="156"/>
    </location>
</feature>
<dbReference type="PANTHER" id="PTHR10924:SF6">
    <property type="entry name" value="SOLUTE CARRIER FAMILY 49 MEMBER A3"/>
    <property type="match status" value="1"/>
</dbReference>
<gene>
    <name evidence="6" type="ORF">PPENT_87.1.T0030391</name>
</gene>
<dbReference type="OrthoDB" id="422206at2759"/>
<accession>A0A8S1S328</accession>
<dbReference type="EMBL" id="CAJJDO010000003">
    <property type="protein sequence ID" value="CAD8134606.1"/>
    <property type="molecule type" value="Genomic_DNA"/>
</dbReference>
<keyword evidence="2 5" id="KW-0812">Transmembrane</keyword>
<organism evidence="6 7">
    <name type="scientific">Paramecium pentaurelia</name>
    <dbReference type="NCBI Taxonomy" id="43138"/>
    <lineage>
        <taxon>Eukaryota</taxon>
        <taxon>Sar</taxon>
        <taxon>Alveolata</taxon>
        <taxon>Ciliophora</taxon>
        <taxon>Intramacronucleata</taxon>
        <taxon>Oligohymenophorea</taxon>
        <taxon>Peniculida</taxon>
        <taxon>Parameciidae</taxon>
        <taxon>Paramecium</taxon>
    </lineage>
</organism>
<dbReference type="AlphaFoldDB" id="A0A8S1S328"/>
<evidence type="ECO:0000256" key="5">
    <source>
        <dbReference type="SAM" id="Phobius"/>
    </source>
</evidence>
<reference evidence="6" key="1">
    <citation type="submission" date="2021-01" db="EMBL/GenBank/DDBJ databases">
        <authorList>
            <consortium name="Genoscope - CEA"/>
            <person name="William W."/>
        </authorList>
    </citation>
    <scope>NUCLEOTIDE SEQUENCE</scope>
</reference>